<sequence>MIGSPLFTLVLCASALAQILPTRQDDNIDIYGNFGKAWDKFRKIYNKTYSTSQETVYREQVFRQTFNFLRSIDQKFKNGSLLFSVGVNHFADMTPNEVVANYTGYKPPSLQQLAEIPLYAPLFGDTPESIDWRENGFVTPVKNQGQCGACWAFSAVGALEGQVFKRTRRPISLSEQNLMDCAGPRYGNNGCNGGQMPGAFQYVQDAGGLDTESRYPYRQATNFQCQFSNSFEARRVTVTGHTRVPPRNERVLQDALSNVGPISIAINASPQTFMFYKNGVYSEPNCDPRGLNHAVLLVGYGQERGVPYWIVKNSWGTGWGEGGYIKILRNRNVCGMSQDPSFPNFVGSDAKAALFVDAAEYSTRRAFGVSVVDGKGQLVARASVCTDHVTVAEEIAIALALQAAEVPCVVYSDSRSAVRAFSGGLISQQVARLLRSGRRQARWAGGHHISWVPAHVEGIDGVNPNASAHTLARECTNRAGGGEASGGNIDLRKDPLTTFHEITTNYKLSRRRFPLPNARLNRAQGITFRLLQTDTYLCPRTYRRIAPDFPEDAPHIALPPAAVLAYSLYDEDRQFSFPSPIARNVLWVVRRVQSSYGVFS</sequence>
<name>A0ACB7S082_HYAAI</name>
<comment type="caution">
    <text evidence="1">The sequence shown here is derived from an EMBL/GenBank/DDBJ whole genome shotgun (WGS) entry which is preliminary data.</text>
</comment>
<evidence type="ECO:0000313" key="1">
    <source>
        <dbReference type="EMBL" id="KAH6928135.1"/>
    </source>
</evidence>
<organism evidence="1 2">
    <name type="scientific">Hyalomma asiaticum</name>
    <name type="common">Tick</name>
    <dbReference type="NCBI Taxonomy" id="266040"/>
    <lineage>
        <taxon>Eukaryota</taxon>
        <taxon>Metazoa</taxon>
        <taxon>Ecdysozoa</taxon>
        <taxon>Arthropoda</taxon>
        <taxon>Chelicerata</taxon>
        <taxon>Arachnida</taxon>
        <taxon>Acari</taxon>
        <taxon>Parasitiformes</taxon>
        <taxon>Ixodida</taxon>
        <taxon>Ixodoidea</taxon>
        <taxon>Ixodidae</taxon>
        <taxon>Hyalomminae</taxon>
        <taxon>Hyalomma</taxon>
    </lineage>
</organism>
<reference evidence="1" key="1">
    <citation type="submission" date="2020-05" db="EMBL/GenBank/DDBJ databases">
        <title>Large-scale comparative analyses of tick genomes elucidate their genetic diversity and vector capacities.</title>
        <authorList>
            <person name="Jia N."/>
            <person name="Wang J."/>
            <person name="Shi W."/>
            <person name="Du L."/>
            <person name="Sun Y."/>
            <person name="Zhan W."/>
            <person name="Jiang J."/>
            <person name="Wang Q."/>
            <person name="Zhang B."/>
            <person name="Ji P."/>
            <person name="Sakyi L.B."/>
            <person name="Cui X."/>
            <person name="Yuan T."/>
            <person name="Jiang B."/>
            <person name="Yang W."/>
            <person name="Lam T.T.-Y."/>
            <person name="Chang Q."/>
            <person name="Ding S."/>
            <person name="Wang X."/>
            <person name="Zhu J."/>
            <person name="Ruan X."/>
            <person name="Zhao L."/>
            <person name="Wei J."/>
            <person name="Que T."/>
            <person name="Du C."/>
            <person name="Cheng J."/>
            <person name="Dai P."/>
            <person name="Han X."/>
            <person name="Huang E."/>
            <person name="Gao Y."/>
            <person name="Liu J."/>
            <person name="Shao H."/>
            <person name="Ye R."/>
            <person name="Li L."/>
            <person name="Wei W."/>
            <person name="Wang X."/>
            <person name="Wang C."/>
            <person name="Yang T."/>
            <person name="Huo Q."/>
            <person name="Li W."/>
            <person name="Guo W."/>
            <person name="Chen H."/>
            <person name="Zhou L."/>
            <person name="Ni X."/>
            <person name="Tian J."/>
            <person name="Zhou Y."/>
            <person name="Sheng Y."/>
            <person name="Liu T."/>
            <person name="Pan Y."/>
            <person name="Xia L."/>
            <person name="Li J."/>
            <person name="Zhao F."/>
            <person name="Cao W."/>
        </authorList>
    </citation>
    <scope>NUCLEOTIDE SEQUENCE</scope>
    <source>
        <strain evidence="1">Hyas-2018</strain>
    </source>
</reference>
<accession>A0ACB7S082</accession>
<evidence type="ECO:0000313" key="2">
    <source>
        <dbReference type="Proteomes" id="UP000821845"/>
    </source>
</evidence>
<dbReference type="EMBL" id="CM023486">
    <property type="protein sequence ID" value="KAH6928135.1"/>
    <property type="molecule type" value="Genomic_DNA"/>
</dbReference>
<protein>
    <submittedName>
        <fullName evidence="1">Uncharacterized protein</fullName>
    </submittedName>
</protein>
<keyword evidence="2" id="KW-1185">Reference proteome</keyword>
<proteinExistence type="predicted"/>
<dbReference type="Proteomes" id="UP000821845">
    <property type="component" value="Chromosome 6"/>
</dbReference>
<gene>
    <name evidence="1" type="ORF">HPB50_012126</name>
</gene>